<dbReference type="InterPro" id="IPR002156">
    <property type="entry name" value="RNaseH_domain"/>
</dbReference>
<dbReference type="Pfam" id="PF13456">
    <property type="entry name" value="RVT_3"/>
    <property type="match status" value="1"/>
</dbReference>
<evidence type="ECO:0000313" key="2">
    <source>
        <dbReference type="EMBL" id="MBA0739569.1"/>
    </source>
</evidence>
<dbReference type="AlphaFoldDB" id="A0A7J9BTP6"/>
<feature type="non-terminal residue" evidence="2">
    <location>
        <position position="1"/>
    </location>
</feature>
<evidence type="ECO:0000313" key="3">
    <source>
        <dbReference type="Proteomes" id="UP000593579"/>
    </source>
</evidence>
<dbReference type="GO" id="GO:0003676">
    <property type="term" value="F:nucleic acid binding"/>
    <property type="evidence" value="ECO:0007669"/>
    <property type="project" value="InterPro"/>
</dbReference>
<dbReference type="Proteomes" id="UP000593579">
    <property type="component" value="Unassembled WGS sequence"/>
</dbReference>
<comment type="caution">
    <text evidence="2">The sequence shown here is derived from an EMBL/GenBank/DDBJ whole genome shotgun (WGS) entry which is preliminary data.</text>
</comment>
<dbReference type="CDD" id="cd06222">
    <property type="entry name" value="RNase_H_like"/>
    <property type="match status" value="1"/>
</dbReference>
<gene>
    <name evidence="2" type="ORF">Gogos_012830</name>
</gene>
<dbReference type="EMBL" id="JABEZY010000006">
    <property type="protein sequence ID" value="MBA0739569.1"/>
    <property type="molecule type" value="Genomic_DNA"/>
</dbReference>
<name>A0A7J9BTP6_GOSGO</name>
<accession>A0A7J9BTP6</accession>
<proteinExistence type="predicted"/>
<dbReference type="SUPFAM" id="SSF53098">
    <property type="entry name" value="Ribonuclease H-like"/>
    <property type="match status" value="1"/>
</dbReference>
<keyword evidence="3" id="KW-1185">Reference proteome</keyword>
<dbReference type="GO" id="GO:0004523">
    <property type="term" value="F:RNA-DNA hybrid ribonuclease activity"/>
    <property type="evidence" value="ECO:0007669"/>
    <property type="project" value="InterPro"/>
</dbReference>
<dbReference type="InterPro" id="IPR044730">
    <property type="entry name" value="RNase_H-like_dom_plant"/>
</dbReference>
<sequence length="141" mass="16618">VLWSKYGVTNGFSEDLSRGRCSFLWITISKHYEDVLHVLRDCLAARTIWDKLILQQSLSRRFERVLIQTDSIKVVNAIKDAYSRNFNSSLVRRIHHILEVVKQWKIQHIPREENSIADSLVKTLHNKRLGLRLFEDPPLRI</sequence>
<dbReference type="InterPro" id="IPR036397">
    <property type="entry name" value="RNaseH_sf"/>
</dbReference>
<organism evidence="2 3">
    <name type="scientific">Gossypium gossypioides</name>
    <name type="common">Mexican cotton</name>
    <name type="synonym">Selera gossypioides</name>
    <dbReference type="NCBI Taxonomy" id="34282"/>
    <lineage>
        <taxon>Eukaryota</taxon>
        <taxon>Viridiplantae</taxon>
        <taxon>Streptophyta</taxon>
        <taxon>Embryophyta</taxon>
        <taxon>Tracheophyta</taxon>
        <taxon>Spermatophyta</taxon>
        <taxon>Magnoliopsida</taxon>
        <taxon>eudicotyledons</taxon>
        <taxon>Gunneridae</taxon>
        <taxon>Pentapetalae</taxon>
        <taxon>rosids</taxon>
        <taxon>malvids</taxon>
        <taxon>Malvales</taxon>
        <taxon>Malvaceae</taxon>
        <taxon>Malvoideae</taxon>
        <taxon>Gossypium</taxon>
    </lineage>
</organism>
<evidence type="ECO:0000259" key="1">
    <source>
        <dbReference type="Pfam" id="PF13456"/>
    </source>
</evidence>
<reference evidence="2 3" key="1">
    <citation type="journal article" date="2019" name="Genome Biol. Evol.">
        <title>Insights into the evolution of the New World diploid cottons (Gossypium, subgenus Houzingenia) based on genome sequencing.</title>
        <authorList>
            <person name="Grover C.E."/>
            <person name="Arick M.A. 2nd"/>
            <person name="Thrash A."/>
            <person name="Conover J.L."/>
            <person name="Sanders W.S."/>
            <person name="Peterson D.G."/>
            <person name="Frelichowski J.E."/>
            <person name="Scheffler J.A."/>
            <person name="Scheffler B.E."/>
            <person name="Wendel J.F."/>
        </authorList>
    </citation>
    <scope>NUCLEOTIDE SEQUENCE [LARGE SCALE GENOMIC DNA]</scope>
    <source>
        <strain evidence="2">5</strain>
        <tissue evidence="2">Leaf</tissue>
    </source>
</reference>
<dbReference type="OrthoDB" id="997696at2759"/>
<protein>
    <recommendedName>
        <fullName evidence="1">RNase H type-1 domain-containing protein</fullName>
    </recommendedName>
</protein>
<dbReference type="Gene3D" id="3.30.420.10">
    <property type="entry name" value="Ribonuclease H-like superfamily/Ribonuclease H"/>
    <property type="match status" value="1"/>
</dbReference>
<feature type="domain" description="RNase H type-1" evidence="1">
    <location>
        <begin position="54"/>
        <end position="122"/>
    </location>
</feature>
<dbReference type="InterPro" id="IPR012337">
    <property type="entry name" value="RNaseH-like_sf"/>
</dbReference>